<keyword evidence="16" id="KW-1185">Reference proteome</keyword>
<dbReference type="GO" id="GO:0005739">
    <property type="term" value="C:mitochondrion"/>
    <property type="evidence" value="ECO:0007669"/>
    <property type="project" value="TreeGrafter"/>
</dbReference>
<dbReference type="GO" id="GO:0036297">
    <property type="term" value="P:interstrand cross-link repair"/>
    <property type="evidence" value="ECO:0007669"/>
    <property type="project" value="TreeGrafter"/>
</dbReference>
<dbReference type="PANTHER" id="PTHR14464">
    <property type="entry name" value="EXONUCLEASE V"/>
    <property type="match status" value="1"/>
</dbReference>
<evidence type="ECO:0000256" key="11">
    <source>
        <dbReference type="ARBA" id="ARBA00023004"/>
    </source>
</evidence>
<comment type="similarity">
    <text evidence="3">Belongs to the EXO5 family.</text>
</comment>
<dbReference type="InterPro" id="IPR019190">
    <property type="entry name" value="EXOV"/>
</dbReference>
<keyword evidence="12" id="KW-0411">Iron-sulfur</keyword>
<comment type="cofactor">
    <cofactor evidence="2">
        <name>[4Fe-4S] cluster</name>
        <dbReference type="ChEBI" id="CHEBI:49883"/>
    </cofactor>
</comment>
<sequence>MRNIRVTSKLSIRLFHGRKFANLVGDKDATLVTTAELNELKNHFKLKESDSNKATSSVDKLDEREYRRVKLDKIRQLFASDTVKGYLAYQKPKSLQNPYLDIRALPLTDSATGEVTYEGKARLSVTKLLTKRWCELKETYDIYSKMPIYRYKYIEDGNKQHQALDDDLHAPSKEALEFTETFELLVPTDSFHEYAGKLLNCINRICTLFQEGEAREILCHGYVDSNNGKLVYGAVRNDADVLISGIIDHLIFVTVVNKERHFKLPLSSALREDHNNDLRNILEYISQKVRDNEDRLEILVSDVKTRRSRRIPPQDSVRQASKLQVMYYRYFLESLGSDAEGAYINILTNAKRRGYDVDAPINPVKLICLMETESIIMQDMARLRDGKPIGFDPFDEYYMRKTGTQLYDLSSLANEITDVYTLQKYREYFIPWETPFTLRYLAARLAQAYGCISPLLSNTVMVEYSYNYETFHNAIFKYDFNLLQEQCTSSSLFWFGKRDIEPIEPTLRNFTTYCTYCDYKNICLWKKRGIENLKSLGKDLMKIHKPNIHP</sequence>
<evidence type="ECO:0000256" key="5">
    <source>
        <dbReference type="ARBA" id="ARBA00013561"/>
    </source>
</evidence>
<dbReference type="KEGG" id="erc:Ecym_1188"/>
<dbReference type="PANTHER" id="PTHR14464:SF4">
    <property type="entry name" value="EXONUCLEASE V"/>
    <property type="match status" value="1"/>
</dbReference>
<gene>
    <name evidence="15" type="ordered locus">Ecym_1188</name>
</gene>
<evidence type="ECO:0000256" key="3">
    <source>
        <dbReference type="ARBA" id="ARBA00009797"/>
    </source>
</evidence>
<evidence type="ECO:0000256" key="9">
    <source>
        <dbReference type="ARBA" id="ARBA00022839"/>
    </source>
</evidence>
<dbReference type="eggNOG" id="ENOG502QR0P">
    <property type="taxonomic scope" value="Eukaryota"/>
</dbReference>
<keyword evidence="7" id="KW-0540">Nuclease</keyword>
<evidence type="ECO:0000313" key="16">
    <source>
        <dbReference type="Proteomes" id="UP000006790"/>
    </source>
</evidence>
<keyword evidence="10" id="KW-0460">Magnesium</keyword>
<keyword evidence="6" id="KW-0479">Metal-binding</keyword>
<dbReference type="RefSeq" id="XP_003644254.1">
    <property type="nucleotide sequence ID" value="XM_003644206.1"/>
</dbReference>
<dbReference type="GeneID" id="11472577"/>
<comment type="cofactor">
    <cofactor evidence="1">
        <name>Mg(2+)</name>
        <dbReference type="ChEBI" id="CHEBI:18420"/>
    </cofactor>
</comment>
<name>G8JMX3_ERECY</name>
<dbReference type="HOGENOM" id="CLU_019985_0_0_1"/>
<protein>
    <recommendedName>
        <fullName evidence="5">Exonuclease V, mitochondrial</fullName>
    </recommendedName>
    <alternativeName>
        <fullName evidence="14">Defects in morphology protein 1</fullName>
    </alternativeName>
</protein>
<dbReference type="Pfam" id="PF09810">
    <property type="entry name" value="Exo5"/>
    <property type="match status" value="1"/>
</dbReference>
<dbReference type="GO" id="GO:0045145">
    <property type="term" value="F:single-stranded DNA 5'-3' DNA exonuclease activity"/>
    <property type="evidence" value="ECO:0007669"/>
    <property type="project" value="EnsemblFungi"/>
</dbReference>
<dbReference type="OrthoDB" id="354769at2759"/>
<evidence type="ECO:0000256" key="14">
    <source>
        <dbReference type="ARBA" id="ARBA00030412"/>
    </source>
</evidence>
<evidence type="ECO:0000256" key="1">
    <source>
        <dbReference type="ARBA" id="ARBA00001946"/>
    </source>
</evidence>
<dbReference type="GO" id="GO:0005634">
    <property type="term" value="C:nucleus"/>
    <property type="evidence" value="ECO:0007669"/>
    <property type="project" value="TreeGrafter"/>
</dbReference>
<evidence type="ECO:0000256" key="2">
    <source>
        <dbReference type="ARBA" id="ARBA00001966"/>
    </source>
</evidence>
<keyword evidence="6" id="KW-0004">4Fe-4S</keyword>
<dbReference type="GO" id="GO:0051539">
    <property type="term" value="F:4 iron, 4 sulfur cluster binding"/>
    <property type="evidence" value="ECO:0007669"/>
    <property type="project" value="UniProtKB-KW"/>
</dbReference>
<reference evidence="16" key="1">
    <citation type="journal article" date="2012" name="G3 (Bethesda)">
        <title>Pichia sorbitophila, an interspecies yeast hybrid reveals early steps of genome resolution following polyploidization.</title>
        <authorList>
            <person name="Leh Louis V."/>
            <person name="Despons L."/>
            <person name="Friedrich A."/>
            <person name="Martin T."/>
            <person name="Durrens P."/>
            <person name="Casaregola S."/>
            <person name="Neuveglise C."/>
            <person name="Fairhead C."/>
            <person name="Marck C."/>
            <person name="Cruz J.A."/>
            <person name="Straub M.L."/>
            <person name="Kugler V."/>
            <person name="Sacerdot C."/>
            <person name="Uzunov Z."/>
            <person name="Thierry A."/>
            <person name="Weiss S."/>
            <person name="Bleykasten C."/>
            <person name="De Montigny J."/>
            <person name="Jacques N."/>
            <person name="Jung P."/>
            <person name="Lemaire M."/>
            <person name="Mallet S."/>
            <person name="Morel G."/>
            <person name="Richard G.F."/>
            <person name="Sarkar A."/>
            <person name="Savel G."/>
            <person name="Schacherer J."/>
            <person name="Seret M.L."/>
            <person name="Talla E."/>
            <person name="Samson G."/>
            <person name="Jubin C."/>
            <person name="Poulain J."/>
            <person name="Vacherie B."/>
            <person name="Barbe V."/>
            <person name="Pelletier E."/>
            <person name="Sherman D.J."/>
            <person name="Westhof E."/>
            <person name="Weissenbach J."/>
            <person name="Baret P.V."/>
            <person name="Wincker P."/>
            <person name="Gaillardin C."/>
            <person name="Dujon B."/>
            <person name="Souciet J.L."/>
        </authorList>
    </citation>
    <scope>NUCLEOTIDE SEQUENCE [LARGE SCALE GENOMIC DNA]</scope>
    <source>
        <strain evidence="16">CBS 270.75 / DBVPG 7215 / KCTC 17166 / NRRL Y-17582</strain>
    </source>
</reference>
<evidence type="ECO:0000256" key="10">
    <source>
        <dbReference type="ARBA" id="ARBA00022842"/>
    </source>
</evidence>
<dbReference type="OMA" id="LQVMYYR"/>
<organism evidence="15 16">
    <name type="scientific">Eremothecium cymbalariae (strain CBS 270.75 / DBVPG 7215 / KCTC 17166 / NRRL Y-17582)</name>
    <name type="common">Yeast</name>
    <dbReference type="NCBI Taxonomy" id="931890"/>
    <lineage>
        <taxon>Eukaryota</taxon>
        <taxon>Fungi</taxon>
        <taxon>Dikarya</taxon>
        <taxon>Ascomycota</taxon>
        <taxon>Saccharomycotina</taxon>
        <taxon>Saccharomycetes</taxon>
        <taxon>Saccharomycetales</taxon>
        <taxon>Saccharomycetaceae</taxon>
        <taxon>Eremothecium</taxon>
    </lineage>
</organism>
<dbReference type="Proteomes" id="UP000006790">
    <property type="component" value="Chromosome 1"/>
</dbReference>
<dbReference type="InParanoid" id="G8JMX3"/>
<dbReference type="EMBL" id="CP002497">
    <property type="protein sequence ID" value="AET37437.1"/>
    <property type="molecule type" value="Genomic_DNA"/>
</dbReference>
<keyword evidence="9" id="KW-0269">Exonuclease</keyword>
<dbReference type="GO" id="GO:0003677">
    <property type="term" value="F:DNA binding"/>
    <property type="evidence" value="ECO:0007669"/>
    <property type="project" value="UniProtKB-KW"/>
</dbReference>
<keyword evidence="11" id="KW-0408">Iron</keyword>
<evidence type="ECO:0000256" key="4">
    <source>
        <dbReference type="ARBA" id="ARBA00011245"/>
    </source>
</evidence>
<evidence type="ECO:0000256" key="13">
    <source>
        <dbReference type="ARBA" id="ARBA00023125"/>
    </source>
</evidence>
<proteinExistence type="inferred from homology"/>
<evidence type="ECO:0000256" key="8">
    <source>
        <dbReference type="ARBA" id="ARBA00022801"/>
    </source>
</evidence>
<evidence type="ECO:0000256" key="12">
    <source>
        <dbReference type="ARBA" id="ARBA00023014"/>
    </source>
</evidence>
<comment type="subunit">
    <text evidence="4">Monomer.</text>
</comment>
<dbReference type="AlphaFoldDB" id="G8JMX3"/>
<keyword evidence="13" id="KW-0238">DNA-binding</keyword>
<accession>G8JMX3</accession>
<evidence type="ECO:0000256" key="6">
    <source>
        <dbReference type="ARBA" id="ARBA00022485"/>
    </source>
</evidence>
<evidence type="ECO:0000256" key="7">
    <source>
        <dbReference type="ARBA" id="ARBA00022722"/>
    </source>
</evidence>
<dbReference type="FunCoup" id="G8JMX3">
    <property type="interactions" value="23"/>
</dbReference>
<evidence type="ECO:0000313" key="15">
    <source>
        <dbReference type="EMBL" id="AET37437.1"/>
    </source>
</evidence>
<keyword evidence="8" id="KW-0378">Hydrolase</keyword>